<comment type="caution">
    <text evidence="7">The sequence shown here is derived from an EMBL/GenBank/DDBJ whole genome shotgun (WGS) entry which is preliminary data.</text>
</comment>
<keyword evidence="6" id="KW-0186">Copper</keyword>
<dbReference type="GO" id="GO:0005886">
    <property type="term" value="C:plasma membrane"/>
    <property type="evidence" value="ECO:0007669"/>
    <property type="project" value="TreeGrafter"/>
</dbReference>
<keyword evidence="3 6" id="KW-0187">Copper transport</keyword>
<dbReference type="InterPro" id="IPR007274">
    <property type="entry name" value="Cop_transporter"/>
</dbReference>
<dbReference type="GO" id="GO:0005375">
    <property type="term" value="F:copper ion transmembrane transporter activity"/>
    <property type="evidence" value="ECO:0007669"/>
    <property type="project" value="UniProtKB-UniRule"/>
</dbReference>
<dbReference type="InParanoid" id="A0A2P5CKQ8"/>
<dbReference type="EMBL" id="JXTC01000354">
    <property type="protein sequence ID" value="PON61643.1"/>
    <property type="molecule type" value="Genomic_DNA"/>
</dbReference>
<evidence type="ECO:0000313" key="7">
    <source>
        <dbReference type="EMBL" id="PON61643.1"/>
    </source>
</evidence>
<evidence type="ECO:0000313" key="8">
    <source>
        <dbReference type="Proteomes" id="UP000237000"/>
    </source>
</evidence>
<accession>A0A2P5CKQ8</accession>
<dbReference type="PANTHER" id="PTHR12483:SF92">
    <property type="entry name" value="COPPER TRANSPORT PROTEIN"/>
    <property type="match status" value="1"/>
</dbReference>
<feature type="transmembrane region" description="Helical" evidence="6">
    <location>
        <begin position="112"/>
        <end position="131"/>
    </location>
</feature>
<evidence type="ECO:0000256" key="1">
    <source>
        <dbReference type="ARBA" id="ARBA00006921"/>
    </source>
</evidence>
<dbReference type="AlphaFoldDB" id="A0A2P5CKQ8"/>
<name>A0A2P5CKQ8_TREOI</name>
<evidence type="ECO:0000256" key="2">
    <source>
        <dbReference type="ARBA" id="ARBA00022692"/>
    </source>
</evidence>
<keyword evidence="5 6" id="KW-0472">Membrane</keyword>
<organism evidence="7 8">
    <name type="scientific">Trema orientale</name>
    <name type="common">Charcoal tree</name>
    <name type="synonym">Celtis orientalis</name>
    <dbReference type="NCBI Taxonomy" id="63057"/>
    <lineage>
        <taxon>Eukaryota</taxon>
        <taxon>Viridiplantae</taxon>
        <taxon>Streptophyta</taxon>
        <taxon>Embryophyta</taxon>
        <taxon>Tracheophyta</taxon>
        <taxon>Spermatophyta</taxon>
        <taxon>Magnoliopsida</taxon>
        <taxon>eudicotyledons</taxon>
        <taxon>Gunneridae</taxon>
        <taxon>Pentapetalae</taxon>
        <taxon>rosids</taxon>
        <taxon>fabids</taxon>
        <taxon>Rosales</taxon>
        <taxon>Cannabaceae</taxon>
        <taxon>Trema</taxon>
    </lineage>
</organism>
<keyword evidence="6" id="KW-0406">Ion transport</keyword>
<keyword evidence="6" id="KW-0813">Transport</keyword>
<proteinExistence type="inferred from homology"/>
<comment type="subcellular location">
    <subcellularLocation>
        <location evidence="6">Membrane</location>
        <topology evidence="6">Multi-pass membrane protein</topology>
    </subcellularLocation>
</comment>
<feature type="transmembrane region" description="Helical" evidence="6">
    <location>
        <begin position="86"/>
        <end position="106"/>
    </location>
</feature>
<keyword evidence="4 6" id="KW-1133">Transmembrane helix</keyword>
<keyword evidence="2 6" id="KW-0812">Transmembrane</keyword>
<evidence type="ECO:0000256" key="5">
    <source>
        <dbReference type="ARBA" id="ARBA00023136"/>
    </source>
</evidence>
<feature type="transmembrane region" description="Helical" evidence="6">
    <location>
        <begin position="24"/>
        <end position="44"/>
    </location>
</feature>
<dbReference type="PANTHER" id="PTHR12483">
    <property type="entry name" value="SOLUTE CARRIER FAMILY 31 COPPER TRANSPORTERS"/>
    <property type="match status" value="1"/>
</dbReference>
<dbReference type="Pfam" id="PF04145">
    <property type="entry name" value="Ctr"/>
    <property type="match status" value="1"/>
</dbReference>
<comment type="similarity">
    <text evidence="1 6">Belongs to the copper transporter (Ctr) (TC 1.A.56) family. SLC31A subfamily.</text>
</comment>
<dbReference type="STRING" id="63057.A0A2P5CKQ8"/>
<keyword evidence="8" id="KW-1185">Reference proteome</keyword>
<protein>
    <recommendedName>
        <fullName evidence="6">Copper transport protein</fullName>
    </recommendedName>
</protein>
<evidence type="ECO:0000256" key="6">
    <source>
        <dbReference type="RuleBase" id="RU367022"/>
    </source>
</evidence>
<evidence type="ECO:0000256" key="3">
    <source>
        <dbReference type="ARBA" id="ARBA00022796"/>
    </source>
</evidence>
<reference evidence="8" key="1">
    <citation type="submission" date="2016-06" db="EMBL/GenBank/DDBJ databases">
        <title>Parallel loss of symbiosis genes in relatives of nitrogen-fixing non-legume Parasponia.</title>
        <authorList>
            <person name="Van Velzen R."/>
            <person name="Holmer R."/>
            <person name="Bu F."/>
            <person name="Rutten L."/>
            <person name="Van Zeijl A."/>
            <person name="Liu W."/>
            <person name="Santuari L."/>
            <person name="Cao Q."/>
            <person name="Sharma T."/>
            <person name="Shen D."/>
            <person name="Roswanjaya Y."/>
            <person name="Wardhani T."/>
            <person name="Kalhor M.S."/>
            <person name="Jansen J."/>
            <person name="Van den Hoogen J."/>
            <person name="Gungor B."/>
            <person name="Hartog M."/>
            <person name="Hontelez J."/>
            <person name="Verver J."/>
            <person name="Yang W.-C."/>
            <person name="Schijlen E."/>
            <person name="Repin R."/>
            <person name="Schilthuizen M."/>
            <person name="Schranz E."/>
            <person name="Heidstra R."/>
            <person name="Miyata K."/>
            <person name="Fedorova E."/>
            <person name="Kohlen W."/>
            <person name="Bisseling T."/>
            <person name="Smit S."/>
            <person name="Geurts R."/>
        </authorList>
    </citation>
    <scope>NUCLEOTIDE SEQUENCE [LARGE SCALE GENOMIC DNA]</scope>
    <source>
        <strain evidence="8">cv. RG33-2</strain>
    </source>
</reference>
<dbReference type="OrthoDB" id="73901at2759"/>
<sequence>MMHMTFYWSKEVTLLFDTWRTSTWTGYALTLVACLIVSAFYQYLEDLRLRIKIASAGKPSSPPAEIDAVTPFLQKKLVGGGGKWSLARLAGALLFGVNSAIGYLLMLAIMSFNGGVFVAVVLGLTIGCFVFRTADDDVTLVVDNPCACA</sequence>
<gene>
    <name evidence="7" type="ORF">TorRG33x02_281350</name>
</gene>
<evidence type="ECO:0000256" key="4">
    <source>
        <dbReference type="ARBA" id="ARBA00022989"/>
    </source>
</evidence>
<dbReference type="Proteomes" id="UP000237000">
    <property type="component" value="Unassembled WGS sequence"/>
</dbReference>